<proteinExistence type="predicted"/>
<feature type="transmembrane region" description="Helical" evidence="6">
    <location>
        <begin position="378"/>
        <end position="400"/>
    </location>
</feature>
<evidence type="ECO:0000256" key="5">
    <source>
        <dbReference type="ARBA" id="ARBA00023136"/>
    </source>
</evidence>
<dbReference type="SUPFAM" id="SSF103473">
    <property type="entry name" value="MFS general substrate transporter"/>
    <property type="match status" value="1"/>
</dbReference>
<evidence type="ECO:0000256" key="6">
    <source>
        <dbReference type="SAM" id="Phobius"/>
    </source>
</evidence>
<dbReference type="GO" id="GO:0005886">
    <property type="term" value="C:plasma membrane"/>
    <property type="evidence" value="ECO:0007669"/>
    <property type="project" value="UniProtKB-SubCell"/>
</dbReference>
<dbReference type="Proteomes" id="UP000274391">
    <property type="component" value="Unassembled WGS sequence"/>
</dbReference>
<comment type="subcellular location">
    <subcellularLocation>
        <location evidence="1">Cell membrane</location>
        <topology evidence="1">Multi-pass membrane protein</topology>
    </subcellularLocation>
</comment>
<evidence type="ECO:0000256" key="1">
    <source>
        <dbReference type="ARBA" id="ARBA00004651"/>
    </source>
</evidence>
<evidence type="ECO:0000313" key="8">
    <source>
        <dbReference type="Proteomes" id="UP000274391"/>
    </source>
</evidence>
<keyword evidence="2" id="KW-1003">Cell membrane</keyword>
<evidence type="ECO:0000256" key="4">
    <source>
        <dbReference type="ARBA" id="ARBA00022989"/>
    </source>
</evidence>
<feature type="transmembrane region" description="Helical" evidence="6">
    <location>
        <begin position="412"/>
        <end position="430"/>
    </location>
</feature>
<gene>
    <name evidence="7" type="ORF">EG850_05120</name>
</gene>
<feature type="transmembrane region" description="Helical" evidence="6">
    <location>
        <begin position="286"/>
        <end position="304"/>
    </location>
</feature>
<dbReference type="RefSeq" id="WP_124970951.1">
    <property type="nucleotide sequence ID" value="NZ_RQVS01000005.1"/>
</dbReference>
<evidence type="ECO:0000256" key="2">
    <source>
        <dbReference type="ARBA" id="ARBA00022475"/>
    </source>
</evidence>
<feature type="transmembrane region" description="Helical" evidence="6">
    <location>
        <begin position="86"/>
        <end position="106"/>
    </location>
</feature>
<dbReference type="PANTHER" id="PTHR23513">
    <property type="entry name" value="INTEGRAL MEMBRANE EFFLUX PROTEIN-RELATED"/>
    <property type="match status" value="1"/>
</dbReference>
<sequence>MTRQLPRALRPFRSSDYRILALAMAVSLFGSGMWAVAMVYEVIELGGDEIALSLVGTATAVGLITTAVLGGIAADRLPRRWILRGVELLNVIAVGSSAILSAIGLVEVWHLAVTGAMLGAATGFFFPAYSAILPSILPEDELLAANGLEGMGRPVLMQAAGPALAGTITAAISPGTAIMWIALCHVIAFVSLFRLHPRVDEGKPAAPDVVGLATTTSPRTCPIPIAHAQEADPGAAAEAEAGVRSAADALSAADTAESNSTAAAGATTTVWQDLVEAVRFTVRTPWLAWTLAWSCLIVFVYVGPFEVLTPFLLRDRLGLGSDSFGLVLAAFGVGAAVGSLIMASGRLPRRYLTLMLMSWGLPLGLFAAFGLATELWHLIVIAVIVGATGGIGGVIWGTLLQRRVPRHMLGRVSSLDFFVSLAFMPLSMALVGPVAKAVPIEWIFIGVGAISVVSTIVVWLAGRFTADEIAHPLDVEGS</sequence>
<dbReference type="PANTHER" id="PTHR23513:SF11">
    <property type="entry name" value="STAPHYLOFERRIN A TRANSPORTER"/>
    <property type="match status" value="1"/>
</dbReference>
<feature type="transmembrane region" description="Helical" evidence="6">
    <location>
        <begin position="442"/>
        <end position="461"/>
    </location>
</feature>
<dbReference type="CDD" id="cd06173">
    <property type="entry name" value="MFS_MefA_like"/>
    <property type="match status" value="1"/>
</dbReference>
<dbReference type="InterPro" id="IPR036259">
    <property type="entry name" value="MFS_trans_sf"/>
</dbReference>
<accession>A0A3P3W2Z7</accession>
<keyword evidence="4 6" id="KW-1133">Transmembrane helix</keyword>
<keyword evidence="8" id="KW-1185">Reference proteome</keyword>
<evidence type="ECO:0000256" key="3">
    <source>
        <dbReference type="ARBA" id="ARBA00022692"/>
    </source>
</evidence>
<keyword evidence="3 6" id="KW-0812">Transmembrane</keyword>
<dbReference type="Gene3D" id="1.20.1250.20">
    <property type="entry name" value="MFS general substrate transporter like domains"/>
    <property type="match status" value="1"/>
</dbReference>
<dbReference type="InterPro" id="IPR011701">
    <property type="entry name" value="MFS"/>
</dbReference>
<organism evidence="7 8">
    <name type="scientific">Gulosibacter macacae</name>
    <dbReference type="NCBI Taxonomy" id="2488791"/>
    <lineage>
        <taxon>Bacteria</taxon>
        <taxon>Bacillati</taxon>
        <taxon>Actinomycetota</taxon>
        <taxon>Actinomycetes</taxon>
        <taxon>Micrococcales</taxon>
        <taxon>Microbacteriaceae</taxon>
        <taxon>Gulosibacter</taxon>
    </lineage>
</organism>
<name>A0A3P3W2Z7_9MICO</name>
<dbReference type="AlphaFoldDB" id="A0A3P3W2Z7"/>
<comment type="caution">
    <text evidence="7">The sequence shown here is derived from an EMBL/GenBank/DDBJ whole genome shotgun (WGS) entry which is preliminary data.</text>
</comment>
<feature type="transmembrane region" description="Helical" evidence="6">
    <location>
        <begin position="178"/>
        <end position="195"/>
    </location>
</feature>
<evidence type="ECO:0000313" key="7">
    <source>
        <dbReference type="EMBL" id="RRJ87203.1"/>
    </source>
</evidence>
<protein>
    <submittedName>
        <fullName evidence="7">MFS transporter</fullName>
    </submittedName>
</protein>
<feature type="transmembrane region" description="Helical" evidence="6">
    <location>
        <begin position="351"/>
        <end position="372"/>
    </location>
</feature>
<feature type="transmembrane region" description="Helical" evidence="6">
    <location>
        <begin position="52"/>
        <end position="74"/>
    </location>
</feature>
<dbReference type="OrthoDB" id="69054at2"/>
<dbReference type="EMBL" id="RQVS01000005">
    <property type="protein sequence ID" value="RRJ87203.1"/>
    <property type="molecule type" value="Genomic_DNA"/>
</dbReference>
<feature type="transmembrane region" description="Helical" evidence="6">
    <location>
        <begin position="324"/>
        <end position="344"/>
    </location>
</feature>
<dbReference type="GO" id="GO:0022857">
    <property type="term" value="F:transmembrane transporter activity"/>
    <property type="evidence" value="ECO:0007669"/>
    <property type="project" value="InterPro"/>
</dbReference>
<feature type="transmembrane region" description="Helical" evidence="6">
    <location>
        <begin position="20"/>
        <end position="40"/>
    </location>
</feature>
<keyword evidence="5 6" id="KW-0472">Membrane</keyword>
<reference evidence="7 8" key="1">
    <citation type="submission" date="2018-11" db="EMBL/GenBank/DDBJ databases">
        <title>YIM 102482-1 draft genome.</title>
        <authorList>
            <person name="Li G."/>
            <person name="Jiang Y."/>
        </authorList>
    </citation>
    <scope>NUCLEOTIDE SEQUENCE [LARGE SCALE GENOMIC DNA]</scope>
    <source>
        <strain evidence="7 8">YIM 102482-1</strain>
    </source>
</reference>
<dbReference type="Pfam" id="PF07690">
    <property type="entry name" value="MFS_1"/>
    <property type="match status" value="1"/>
</dbReference>